<keyword evidence="3" id="KW-1003">Cell membrane</keyword>
<evidence type="ECO:0000256" key="9">
    <source>
        <dbReference type="ARBA" id="ARBA00022840"/>
    </source>
</evidence>
<dbReference type="RefSeq" id="WP_377945728.1">
    <property type="nucleotide sequence ID" value="NZ_JBHUCX010000099.1"/>
</dbReference>
<evidence type="ECO:0000256" key="5">
    <source>
        <dbReference type="ARBA" id="ARBA00022679"/>
    </source>
</evidence>
<keyword evidence="9" id="KW-0067">ATP-binding</keyword>
<evidence type="ECO:0000256" key="15">
    <source>
        <dbReference type="SAM" id="Phobius"/>
    </source>
</evidence>
<keyword evidence="8 16" id="KW-0418">Kinase</keyword>
<comment type="similarity">
    <text evidence="2">Belongs to the bacterial diacylglycerol kinase family.</text>
</comment>
<feature type="transmembrane region" description="Helical" evidence="15">
    <location>
        <begin position="100"/>
        <end position="121"/>
    </location>
</feature>
<sequence>MDINTRQQDKPSFMRALTFALRGIVYVFHTEANMKRHFWLFNLLALIELILRPPADTVAISIFIATCVFAAELFNTAIELAVDAAVNFEYSRIAGLAKDAASGAVAMVCFGSLFAAVYILVHSTPWRFRLFSNVHPLSVVILDVAIVIVWALRFWPMSKHPK</sequence>
<dbReference type="Gene3D" id="1.10.287.3610">
    <property type="match status" value="1"/>
</dbReference>
<keyword evidence="5 16" id="KW-0808">Transferase</keyword>
<keyword evidence="6 15" id="KW-0812">Transmembrane</keyword>
<reference evidence="17" key="1">
    <citation type="journal article" date="2019" name="Int. J. Syst. Evol. Microbiol.">
        <title>The Global Catalogue of Microorganisms (GCM) 10K type strain sequencing project: providing services to taxonomists for standard genome sequencing and annotation.</title>
        <authorList>
            <consortium name="The Broad Institute Genomics Platform"/>
            <consortium name="The Broad Institute Genome Sequencing Center for Infectious Disease"/>
            <person name="Wu L."/>
            <person name="Ma J."/>
        </authorList>
    </citation>
    <scope>NUCLEOTIDE SEQUENCE [LARGE SCALE GENOMIC DNA]</scope>
    <source>
        <strain evidence="17">CGMCC 1.12286</strain>
    </source>
</reference>
<evidence type="ECO:0000256" key="7">
    <source>
        <dbReference type="ARBA" id="ARBA00022741"/>
    </source>
</evidence>
<dbReference type="EMBL" id="JBHUCX010000099">
    <property type="protein sequence ID" value="MFD1677814.1"/>
    <property type="molecule type" value="Genomic_DNA"/>
</dbReference>
<accession>A0ABW4JPL1</accession>
<evidence type="ECO:0000256" key="14">
    <source>
        <dbReference type="ARBA" id="ARBA00023264"/>
    </source>
</evidence>
<keyword evidence="4" id="KW-0444">Lipid biosynthesis</keyword>
<evidence type="ECO:0000313" key="16">
    <source>
        <dbReference type="EMBL" id="MFD1677814.1"/>
    </source>
</evidence>
<feature type="transmembrane region" description="Helical" evidence="15">
    <location>
        <begin position="58"/>
        <end position="80"/>
    </location>
</feature>
<dbReference type="InterPro" id="IPR000829">
    <property type="entry name" value="DAGK"/>
</dbReference>
<dbReference type="EC" id="2.7.1.107" evidence="16"/>
<evidence type="ECO:0000256" key="3">
    <source>
        <dbReference type="ARBA" id="ARBA00022475"/>
    </source>
</evidence>
<dbReference type="GO" id="GO:0004143">
    <property type="term" value="F:ATP-dependent diacylglycerol kinase activity"/>
    <property type="evidence" value="ECO:0007669"/>
    <property type="project" value="UniProtKB-EC"/>
</dbReference>
<evidence type="ECO:0000256" key="8">
    <source>
        <dbReference type="ARBA" id="ARBA00022777"/>
    </source>
</evidence>
<dbReference type="PANTHER" id="PTHR34299">
    <property type="entry name" value="DIACYLGLYCEROL KINASE"/>
    <property type="match status" value="1"/>
</dbReference>
<name>A0ABW4JPL1_9BACL</name>
<organism evidence="16 17">
    <name type="scientific">Alicyclobacillus fodiniaquatilis</name>
    <dbReference type="NCBI Taxonomy" id="1661150"/>
    <lineage>
        <taxon>Bacteria</taxon>
        <taxon>Bacillati</taxon>
        <taxon>Bacillota</taxon>
        <taxon>Bacilli</taxon>
        <taxon>Bacillales</taxon>
        <taxon>Alicyclobacillaceae</taxon>
        <taxon>Alicyclobacillus</taxon>
    </lineage>
</organism>
<keyword evidence="10 15" id="KW-1133">Transmembrane helix</keyword>
<keyword evidence="17" id="KW-1185">Reference proteome</keyword>
<dbReference type="PANTHER" id="PTHR34299:SF1">
    <property type="entry name" value="DIACYLGLYCEROL KINASE"/>
    <property type="match status" value="1"/>
</dbReference>
<evidence type="ECO:0000256" key="12">
    <source>
        <dbReference type="ARBA" id="ARBA00023136"/>
    </source>
</evidence>
<gene>
    <name evidence="16" type="ORF">ACFSB2_24425</name>
</gene>
<comment type="subcellular location">
    <subcellularLocation>
        <location evidence="1">Cell membrane</location>
        <topology evidence="1">Multi-pass membrane protein</topology>
    </subcellularLocation>
</comment>
<dbReference type="Proteomes" id="UP001597079">
    <property type="component" value="Unassembled WGS sequence"/>
</dbReference>
<keyword evidence="11" id="KW-0443">Lipid metabolism</keyword>
<evidence type="ECO:0000256" key="1">
    <source>
        <dbReference type="ARBA" id="ARBA00004651"/>
    </source>
</evidence>
<evidence type="ECO:0000256" key="2">
    <source>
        <dbReference type="ARBA" id="ARBA00005967"/>
    </source>
</evidence>
<dbReference type="Pfam" id="PF01219">
    <property type="entry name" value="DAGK_prokar"/>
    <property type="match status" value="1"/>
</dbReference>
<evidence type="ECO:0000256" key="10">
    <source>
        <dbReference type="ARBA" id="ARBA00022989"/>
    </source>
</evidence>
<keyword evidence="13" id="KW-0594">Phospholipid biosynthesis</keyword>
<evidence type="ECO:0000256" key="11">
    <source>
        <dbReference type="ARBA" id="ARBA00023098"/>
    </source>
</evidence>
<evidence type="ECO:0000256" key="4">
    <source>
        <dbReference type="ARBA" id="ARBA00022516"/>
    </source>
</evidence>
<evidence type="ECO:0000313" key="17">
    <source>
        <dbReference type="Proteomes" id="UP001597079"/>
    </source>
</evidence>
<keyword evidence="7" id="KW-0547">Nucleotide-binding</keyword>
<evidence type="ECO:0000256" key="6">
    <source>
        <dbReference type="ARBA" id="ARBA00022692"/>
    </source>
</evidence>
<dbReference type="InterPro" id="IPR036945">
    <property type="entry name" value="DAGK_sf"/>
</dbReference>
<comment type="caution">
    <text evidence="16">The sequence shown here is derived from an EMBL/GenBank/DDBJ whole genome shotgun (WGS) entry which is preliminary data.</text>
</comment>
<evidence type="ECO:0000256" key="13">
    <source>
        <dbReference type="ARBA" id="ARBA00023209"/>
    </source>
</evidence>
<proteinExistence type="inferred from homology"/>
<keyword evidence="14" id="KW-1208">Phospholipid metabolism</keyword>
<keyword evidence="12 15" id="KW-0472">Membrane</keyword>
<dbReference type="CDD" id="cd14263">
    <property type="entry name" value="DAGK_IM_like"/>
    <property type="match status" value="1"/>
</dbReference>
<protein>
    <submittedName>
        <fullName evidence="16">Diacylglycerol kinase</fullName>
        <ecNumber evidence="16">2.7.1.107</ecNumber>
    </submittedName>
</protein>
<feature type="transmembrane region" description="Helical" evidence="15">
    <location>
        <begin position="133"/>
        <end position="152"/>
    </location>
</feature>